<dbReference type="STRING" id="1230905.A0A1G4KHY2"/>
<dbReference type="GO" id="GO:0034080">
    <property type="term" value="P:CENP-A containing chromatin assembly"/>
    <property type="evidence" value="ECO:0007669"/>
    <property type="project" value="TreeGrafter"/>
</dbReference>
<sequence length="337" mass="37700">MAVSRGLESLLQEAAKFYAAKDYEASTDLYSELNELYYALRDENNADYMYLYGKSLYQLAMSKSEVFAVDPTEGDVEEEDDDEGDATAKKNLFQFNETLAEGDGPGDEKESKQEEEEEDGANDDAGPNEEEEINTAEPRDDFESAWEILELTRAMFKSQGSNPENVQKLSETLDLLGEISLETANFAQAVDDFRECLQLRENVYGAEDPTHRLIIESHYKLSLALEFDPTQTESCKMHLKSAAELLDKRIQDNRAEDGDEDLVKELRLKLQDLDTTPDPLAMLKKEGLTQLKHAMAQTGAGSSSSAQTAPVNDLTAMVKKRKPKCDPVGKENPKKPK</sequence>
<protein>
    <submittedName>
        <fullName evidence="9">LAMI_0H13168g1_1</fullName>
    </submittedName>
</protein>
<dbReference type="PANTHER" id="PTHR15081:SF1">
    <property type="entry name" value="NUCLEAR AUTOANTIGENIC SPERM PROTEIN"/>
    <property type="match status" value="1"/>
</dbReference>
<feature type="compositionally biased region" description="Basic and acidic residues" evidence="7">
    <location>
        <begin position="324"/>
        <end position="337"/>
    </location>
</feature>
<keyword evidence="5" id="KW-0539">Nucleus</keyword>
<organism evidence="9 10">
    <name type="scientific">Lachancea mirantina</name>
    <dbReference type="NCBI Taxonomy" id="1230905"/>
    <lineage>
        <taxon>Eukaryota</taxon>
        <taxon>Fungi</taxon>
        <taxon>Dikarya</taxon>
        <taxon>Ascomycota</taxon>
        <taxon>Saccharomycotina</taxon>
        <taxon>Saccharomycetes</taxon>
        <taxon>Saccharomycetales</taxon>
        <taxon>Saccharomycetaceae</taxon>
        <taxon>Lachancea</taxon>
    </lineage>
</organism>
<evidence type="ECO:0000256" key="3">
    <source>
        <dbReference type="ARBA" id="ARBA00022737"/>
    </source>
</evidence>
<evidence type="ECO:0000256" key="4">
    <source>
        <dbReference type="ARBA" id="ARBA00022803"/>
    </source>
</evidence>
<dbReference type="Proteomes" id="UP000191024">
    <property type="component" value="Chromosome H"/>
</dbReference>
<keyword evidence="3" id="KW-0677">Repeat</keyword>
<gene>
    <name evidence="9" type="ORF">LAMI_0H13168G</name>
</gene>
<dbReference type="Gene3D" id="1.25.40.10">
    <property type="entry name" value="Tetratricopeptide repeat domain"/>
    <property type="match status" value="1"/>
</dbReference>
<dbReference type="InterPro" id="IPR011990">
    <property type="entry name" value="TPR-like_helical_dom_sf"/>
</dbReference>
<keyword evidence="10" id="KW-1185">Reference proteome</keyword>
<evidence type="ECO:0000256" key="5">
    <source>
        <dbReference type="ARBA" id="ARBA00023242"/>
    </source>
</evidence>
<name>A0A1G4KHY2_9SACH</name>
<evidence type="ECO:0000313" key="9">
    <source>
        <dbReference type="EMBL" id="SCV04069.1"/>
    </source>
</evidence>
<evidence type="ECO:0000313" key="10">
    <source>
        <dbReference type="Proteomes" id="UP000191024"/>
    </source>
</evidence>
<feature type="domain" description="Tetratricopeptide SHNi-TPR" evidence="8">
    <location>
        <begin position="170"/>
        <end position="206"/>
    </location>
</feature>
<proteinExistence type="inferred from homology"/>
<dbReference type="GO" id="GO:0042393">
    <property type="term" value="F:histone binding"/>
    <property type="evidence" value="ECO:0007669"/>
    <property type="project" value="TreeGrafter"/>
</dbReference>
<feature type="compositionally biased region" description="Acidic residues" evidence="7">
    <location>
        <begin position="113"/>
        <end position="134"/>
    </location>
</feature>
<evidence type="ECO:0000256" key="7">
    <source>
        <dbReference type="SAM" id="MobiDB-lite"/>
    </source>
</evidence>
<feature type="compositionally biased region" description="Low complexity" evidence="7">
    <location>
        <begin position="296"/>
        <end position="309"/>
    </location>
</feature>
<feature type="region of interest" description="Disordered" evidence="7">
    <location>
        <begin position="96"/>
        <end position="141"/>
    </location>
</feature>
<keyword evidence="4 6" id="KW-0802">TPR repeat</keyword>
<dbReference type="EMBL" id="LT598468">
    <property type="protein sequence ID" value="SCV04069.1"/>
    <property type="molecule type" value="Genomic_DNA"/>
</dbReference>
<dbReference type="PANTHER" id="PTHR15081">
    <property type="entry name" value="NUCLEAR AUTOANTIGENIC SPERM PROTEIN NASP -RELATED"/>
    <property type="match status" value="1"/>
</dbReference>
<dbReference type="OrthoDB" id="5587616at2759"/>
<comment type="similarity">
    <text evidence="2">Belongs to the NASP family.</text>
</comment>
<dbReference type="Pfam" id="PF10516">
    <property type="entry name" value="SHNi-TPR"/>
    <property type="match status" value="1"/>
</dbReference>
<dbReference type="AlphaFoldDB" id="A0A1G4KHY2"/>
<feature type="repeat" description="TPR" evidence="6">
    <location>
        <begin position="170"/>
        <end position="203"/>
    </location>
</feature>
<evidence type="ECO:0000256" key="1">
    <source>
        <dbReference type="ARBA" id="ARBA00004123"/>
    </source>
</evidence>
<dbReference type="InterPro" id="IPR051730">
    <property type="entry name" value="NASP-like"/>
</dbReference>
<accession>A0A1G4KHY2</accession>
<comment type="subcellular location">
    <subcellularLocation>
        <location evidence="1">Nucleus</location>
    </subcellularLocation>
</comment>
<dbReference type="GO" id="GO:0006335">
    <property type="term" value="P:DNA replication-dependent chromatin assembly"/>
    <property type="evidence" value="ECO:0007669"/>
    <property type="project" value="TreeGrafter"/>
</dbReference>
<dbReference type="InterPro" id="IPR019544">
    <property type="entry name" value="Tetratricopeptide_SHNi-TPR_dom"/>
</dbReference>
<feature type="region of interest" description="Disordered" evidence="7">
    <location>
        <begin position="294"/>
        <end position="337"/>
    </location>
</feature>
<dbReference type="InterPro" id="IPR019734">
    <property type="entry name" value="TPR_rpt"/>
</dbReference>
<reference evidence="10" key="1">
    <citation type="submission" date="2016-03" db="EMBL/GenBank/DDBJ databases">
        <authorList>
            <person name="Devillers H."/>
        </authorList>
    </citation>
    <scope>NUCLEOTIDE SEQUENCE [LARGE SCALE GENOMIC DNA]</scope>
</reference>
<dbReference type="PROSITE" id="PS50005">
    <property type="entry name" value="TPR"/>
    <property type="match status" value="1"/>
</dbReference>
<dbReference type="GO" id="GO:0005654">
    <property type="term" value="C:nucleoplasm"/>
    <property type="evidence" value="ECO:0007669"/>
    <property type="project" value="TreeGrafter"/>
</dbReference>
<evidence type="ECO:0000259" key="8">
    <source>
        <dbReference type="Pfam" id="PF10516"/>
    </source>
</evidence>
<evidence type="ECO:0000256" key="6">
    <source>
        <dbReference type="PROSITE-ProRule" id="PRU00339"/>
    </source>
</evidence>
<evidence type="ECO:0000256" key="2">
    <source>
        <dbReference type="ARBA" id="ARBA00008402"/>
    </source>
</evidence>